<accession>A0A552WMS2</accession>
<reference evidence="2 3" key="1">
    <citation type="submission" date="2019-07" db="EMBL/GenBank/DDBJ databases">
        <title>Georgenia wutianyii sp. nov. and Georgenia *** sp. nov. isolated from plateau pika (Ochotona curzoniae) in the Qinghai-Tibet plateau of China.</title>
        <authorList>
            <person name="Tian Z."/>
        </authorList>
    </citation>
    <scope>NUCLEOTIDE SEQUENCE [LARGE SCALE GENOMIC DNA]</scope>
    <source>
        <strain evidence="2 3">Z446</strain>
    </source>
</reference>
<keyword evidence="1" id="KW-0812">Transmembrane</keyword>
<organism evidence="2 3">
    <name type="scientific">Georgenia yuyongxinii</name>
    <dbReference type="NCBI Taxonomy" id="2589797"/>
    <lineage>
        <taxon>Bacteria</taxon>
        <taxon>Bacillati</taxon>
        <taxon>Actinomycetota</taxon>
        <taxon>Actinomycetes</taxon>
        <taxon>Micrococcales</taxon>
        <taxon>Bogoriellaceae</taxon>
        <taxon>Georgenia</taxon>
    </lineage>
</organism>
<proteinExistence type="predicted"/>
<name>A0A552WMS2_9MICO</name>
<evidence type="ECO:0000256" key="1">
    <source>
        <dbReference type="SAM" id="Phobius"/>
    </source>
</evidence>
<evidence type="ECO:0000313" key="3">
    <source>
        <dbReference type="Proteomes" id="UP000318693"/>
    </source>
</evidence>
<feature type="transmembrane region" description="Helical" evidence="1">
    <location>
        <begin position="150"/>
        <end position="170"/>
    </location>
</feature>
<protein>
    <recommendedName>
        <fullName evidence="4">DUF5668 domain-containing protein</fullName>
    </recommendedName>
</protein>
<feature type="transmembrane region" description="Helical" evidence="1">
    <location>
        <begin position="20"/>
        <end position="36"/>
    </location>
</feature>
<feature type="transmembrane region" description="Helical" evidence="1">
    <location>
        <begin position="100"/>
        <end position="118"/>
    </location>
</feature>
<gene>
    <name evidence="2" type="ORF">FJ693_15125</name>
</gene>
<comment type="caution">
    <text evidence="2">The sequence shown here is derived from an EMBL/GenBank/DDBJ whole genome shotgun (WGS) entry which is preliminary data.</text>
</comment>
<feature type="transmembrane region" description="Helical" evidence="1">
    <location>
        <begin position="177"/>
        <end position="196"/>
    </location>
</feature>
<feature type="transmembrane region" description="Helical" evidence="1">
    <location>
        <begin position="70"/>
        <end position="88"/>
    </location>
</feature>
<evidence type="ECO:0008006" key="4">
    <source>
        <dbReference type="Google" id="ProtNLM"/>
    </source>
</evidence>
<dbReference type="Proteomes" id="UP000318693">
    <property type="component" value="Unassembled WGS sequence"/>
</dbReference>
<dbReference type="AlphaFoldDB" id="A0A552WMS2"/>
<keyword evidence="3" id="KW-1185">Reference proteome</keyword>
<dbReference type="EMBL" id="VJXR01000055">
    <property type="protein sequence ID" value="TRW44095.1"/>
    <property type="molecule type" value="Genomic_DNA"/>
</dbReference>
<dbReference type="RefSeq" id="WP_143419306.1">
    <property type="nucleotide sequence ID" value="NZ_VJXR01000055.1"/>
</dbReference>
<feature type="transmembrane region" description="Helical" evidence="1">
    <location>
        <begin position="202"/>
        <end position="220"/>
    </location>
</feature>
<sequence>MRLQTRETSSVPSGRPGQSAPVWGVLLLLVGVVLLLDTLDVFPATGLFWAAAFAAAGLVFLYAFVTVPTAWWSAIPGSALLGLAAVAAWPEVAPAGDEGLGAAVLLALTGAGFGAVYVRTPRRWWAIIPAGAGVTLGVLVALTAVLSGAALGVVLFAGLALTFLLVHLLAPVRRRRWALVVAGALGVLGVMAALEADASLDLVVYAWPAALIVAGAYLLWNASRSRRSH</sequence>
<feature type="transmembrane region" description="Helical" evidence="1">
    <location>
        <begin position="42"/>
        <end position="63"/>
    </location>
</feature>
<keyword evidence="1" id="KW-0472">Membrane</keyword>
<evidence type="ECO:0000313" key="2">
    <source>
        <dbReference type="EMBL" id="TRW44095.1"/>
    </source>
</evidence>
<feature type="transmembrane region" description="Helical" evidence="1">
    <location>
        <begin position="125"/>
        <end position="144"/>
    </location>
</feature>
<keyword evidence="1" id="KW-1133">Transmembrane helix</keyword>